<dbReference type="InterPro" id="IPR038005">
    <property type="entry name" value="RX-like_CC"/>
</dbReference>
<feature type="domain" description="Disease resistance N-terminal" evidence="5">
    <location>
        <begin position="1"/>
        <end position="52"/>
    </location>
</feature>
<dbReference type="Proteomes" id="UP000288805">
    <property type="component" value="Unassembled WGS sequence"/>
</dbReference>
<name>A0A438I953_VITVI</name>
<feature type="domain" description="NB-ARC" evidence="4">
    <location>
        <begin position="122"/>
        <end position="161"/>
    </location>
</feature>
<dbReference type="InterPro" id="IPR058922">
    <property type="entry name" value="WHD_DRP"/>
</dbReference>
<dbReference type="PANTHER" id="PTHR23155:SF1193">
    <property type="entry name" value="DISEASE RESISTANCE PROTEIN RPP13-RELATED"/>
    <property type="match status" value="1"/>
</dbReference>
<accession>A0A438I953</accession>
<comment type="caution">
    <text evidence="7">The sequence shown here is derived from an EMBL/GenBank/DDBJ whole genome shotgun (WGS) entry which is preliminary data.</text>
</comment>
<dbReference type="EMBL" id="QGNW01000130">
    <property type="protein sequence ID" value="RVW93187.1"/>
    <property type="molecule type" value="Genomic_DNA"/>
</dbReference>
<keyword evidence="2" id="KW-0547">Nucleotide-binding</keyword>
<dbReference type="GO" id="GO:0006952">
    <property type="term" value="P:defense response"/>
    <property type="evidence" value="ECO:0007669"/>
    <property type="project" value="UniProtKB-KW"/>
</dbReference>
<evidence type="ECO:0000313" key="7">
    <source>
        <dbReference type="EMBL" id="RVW93187.1"/>
    </source>
</evidence>
<dbReference type="FunFam" id="1.10.10.10:FF:000322">
    <property type="entry name" value="Probable disease resistance protein At1g63360"/>
    <property type="match status" value="1"/>
</dbReference>
<proteinExistence type="predicted"/>
<dbReference type="Pfam" id="PF00931">
    <property type="entry name" value="NB-ARC"/>
    <property type="match status" value="2"/>
</dbReference>
<gene>
    <name evidence="7" type="primary">VvCHDp000519_37</name>
    <name evidence="7" type="ORF">CK203_022234</name>
</gene>
<protein>
    <submittedName>
        <fullName evidence="7">Putative disease resistance protein</fullName>
    </submittedName>
</protein>
<evidence type="ECO:0000256" key="2">
    <source>
        <dbReference type="ARBA" id="ARBA00022741"/>
    </source>
</evidence>
<reference evidence="7 8" key="1">
    <citation type="journal article" date="2018" name="PLoS Genet.">
        <title>Population sequencing reveals clonal diversity and ancestral inbreeding in the grapevine cultivar Chardonnay.</title>
        <authorList>
            <person name="Roach M.J."/>
            <person name="Johnson D.L."/>
            <person name="Bohlmann J."/>
            <person name="van Vuuren H.J."/>
            <person name="Jones S.J."/>
            <person name="Pretorius I.S."/>
            <person name="Schmidt S.A."/>
            <person name="Borneman A.R."/>
        </authorList>
    </citation>
    <scope>NUCLEOTIDE SEQUENCE [LARGE SCALE GENOMIC DNA]</scope>
    <source>
        <strain evidence="8">cv. Chardonnay</strain>
        <tissue evidence="7">Leaf</tissue>
    </source>
</reference>
<dbReference type="Pfam" id="PF23559">
    <property type="entry name" value="WHD_DRP"/>
    <property type="match status" value="1"/>
</dbReference>
<dbReference type="Gene3D" id="1.10.10.10">
    <property type="entry name" value="Winged helix-like DNA-binding domain superfamily/Winged helix DNA-binding domain"/>
    <property type="match status" value="1"/>
</dbReference>
<keyword evidence="1" id="KW-0677">Repeat</keyword>
<dbReference type="AlphaFoldDB" id="A0A438I953"/>
<evidence type="ECO:0000313" key="8">
    <source>
        <dbReference type="Proteomes" id="UP000288805"/>
    </source>
</evidence>
<evidence type="ECO:0000256" key="3">
    <source>
        <dbReference type="ARBA" id="ARBA00022821"/>
    </source>
</evidence>
<feature type="domain" description="NB-ARC" evidence="4">
    <location>
        <begin position="168"/>
        <end position="243"/>
    </location>
</feature>
<evidence type="ECO:0000256" key="1">
    <source>
        <dbReference type="ARBA" id="ARBA00022737"/>
    </source>
</evidence>
<sequence>MKCFLEEAEIKQEEDLRVRNWVSEIRDAVYDVEDIIDMFILNAESLRTDYFHKRVFKKLINRHKVGKKIEDIQLTLQYISNRREALGIKNIGEGTSGSGQMLQDLRRSSPRAEERVIVGLTQEADKLVKQLTVGDQRRRVISMVGMGGIGKTTLAKKVSAPTKEQAEMIEKYGENELGDFLHDHLKEKRYLIVLDDVWTSDYFLQLDNKDVALHADARTIPHEMRLLSKQQSWNLFFRKAFLDTDSERYPPDLKELGEEMVDKCNEWKQVHDNISAYLAKEGQMGVMAMLNLSYIDLPHYLKPCFLHLSHFPEDYLISSRKLLLLWTAEGFVPEQDDGRMKDMAEVYLNELSNRNLIQVVRRSVNARVTKCQVHDLVRELAIEKAKEQNFIGTNIADPLSPSTSLSLFSPKSRRRSIYSDFESYASIEHLTPYLRSLLFFNLGKNCRASQLDFIANASKCLEC</sequence>
<keyword evidence="3" id="KW-0611">Plant defense</keyword>
<dbReference type="Gene3D" id="1.20.5.4130">
    <property type="match status" value="1"/>
</dbReference>
<dbReference type="InterPro" id="IPR002182">
    <property type="entry name" value="NB-ARC"/>
</dbReference>
<dbReference type="GO" id="GO:0043531">
    <property type="term" value="F:ADP binding"/>
    <property type="evidence" value="ECO:0007669"/>
    <property type="project" value="InterPro"/>
</dbReference>
<dbReference type="InterPro" id="IPR036388">
    <property type="entry name" value="WH-like_DNA-bd_sf"/>
</dbReference>
<evidence type="ECO:0000259" key="6">
    <source>
        <dbReference type="Pfam" id="PF23559"/>
    </source>
</evidence>
<dbReference type="InterPro" id="IPR041118">
    <property type="entry name" value="Rx_N"/>
</dbReference>
<dbReference type="CDD" id="cd14798">
    <property type="entry name" value="RX-CC_like"/>
    <property type="match status" value="1"/>
</dbReference>
<evidence type="ECO:0000259" key="4">
    <source>
        <dbReference type="Pfam" id="PF00931"/>
    </source>
</evidence>
<dbReference type="SUPFAM" id="SSF52540">
    <property type="entry name" value="P-loop containing nucleoside triphosphate hydrolases"/>
    <property type="match status" value="1"/>
</dbReference>
<dbReference type="Pfam" id="PF18052">
    <property type="entry name" value="Rx_N"/>
    <property type="match status" value="1"/>
</dbReference>
<feature type="domain" description="Disease resistance protein winged helix" evidence="6">
    <location>
        <begin position="311"/>
        <end position="381"/>
    </location>
</feature>
<organism evidence="7 8">
    <name type="scientific">Vitis vinifera</name>
    <name type="common">Grape</name>
    <dbReference type="NCBI Taxonomy" id="29760"/>
    <lineage>
        <taxon>Eukaryota</taxon>
        <taxon>Viridiplantae</taxon>
        <taxon>Streptophyta</taxon>
        <taxon>Embryophyta</taxon>
        <taxon>Tracheophyta</taxon>
        <taxon>Spermatophyta</taxon>
        <taxon>Magnoliopsida</taxon>
        <taxon>eudicotyledons</taxon>
        <taxon>Gunneridae</taxon>
        <taxon>Pentapetalae</taxon>
        <taxon>rosids</taxon>
        <taxon>Vitales</taxon>
        <taxon>Vitaceae</taxon>
        <taxon>Viteae</taxon>
        <taxon>Vitis</taxon>
    </lineage>
</organism>
<dbReference type="Gene3D" id="3.40.50.300">
    <property type="entry name" value="P-loop containing nucleotide triphosphate hydrolases"/>
    <property type="match status" value="2"/>
</dbReference>
<dbReference type="InterPro" id="IPR044974">
    <property type="entry name" value="Disease_R_plants"/>
</dbReference>
<dbReference type="PANTHER" id="PTHR23155">
    <property type="entry name" value="DISEASE RESISTANCE PROTEIN RP"/>
    <property type="match status" value="1"/>
</dbReference>
<dbReference type="InterPro" id="IPR027417">
    <property type="entry name" value="P-loop_NTPase"/>
</dbReference>
<evidence type="ECO:0000259" key="5">
    <source>
        <dbReference type="Pfam" id="PF18052"/>
    </source>
</evidence>